<comment type="caution">
    <text evidence="12">The sequence shown here is derived from an EMBL/GenBank/DDBJ whole genome shotgun (WGS) entry which is preliminary data.</text>
</comment>
<name>A0A520N3P8_9GAMM</name>
<feature type="active site" evidence="9">
    <location>
        <position position="142"/>
    </location>
</feature>
<evidence type="ECO:0000256" key="9">
    <source>
        <dbReference type="HAMAP-Rule" id="MF_00161"/>
    </source>
</evidence>
<evidence type="ECO:0000256" key="6">
    <source>
        <dbReference type="ARBA" id="ARBA00022801"/>
    </source>
</evidence>
<evidence type="ECO:0000313" key="13">
    <source>
        <dbReference type="Proteomes" id="UP000315283"/>
    </source>
</evidence>
<comment type="subcellular location">
    <subcellularLocation>
        <location evidence="9">Cell membrane</location>
        <topology evidence="9">Multi-pass membrane protein</topology>
    </subcellularLocation>
</comment>
<protein>
    <recommendedName>
        <fullName evidence="9">Lipoprotein signal peptidase</fullName>
        <ecNumber evidence="9">3.4.23.36</ecNumber>
    </recommendedName>
    <alternativeName>
        <fullName evidence="9">Prolipoprotein signal peptidase</fullName>
    </alternativeName>
    <alternativeName>
        <fullName evidence="9">Signal peptidase II</fullName>
        <shortName evidence="9">SPase II</shortName>
    </alternativeName>
</protein>
<comment type="pathway">
    <text evidence="9">Protein modification; lipoprotein biosynthesis (signal peptide cleavage).</text>
</comment>
<accession>A0A520N3P8</accession>
<feature type="transmembrane region" description="Helical" evidence="9">
    <location>
        <begin position="48"/>
        <end position="64"/>
    </location>
</feature>
<dbReference type="AlphaFoldDB" id="A0A520N3P8"/>
<keyword evidence="2 9" id="KW-1003">Cell membrane</keyword>
<dbReference type="HAMAP" id="MF_00161">
    <property type="entry name" value="LspA"/>
    <property type="match status" value="1"/>
</dbReference>
<dbReference type="EC" id="3.4.23.36" evidence="9"/>
<evidence type="ECO:0000256" key="3">
    <source>
        <dbReference type="ARBA" id="ARBA00022670"/>
    </source>
</evidence>
<dbReference type="GO" id="GO:0004190">
    <property type="term" value="F:aspartic-type endopeptidase activity"/>
    <property type="evidence" value="ECO:0007669"/>
    <property type="project" value="UniProtKB-UniRule"/>
</dbReference>
<dbReference type="EMBL" id="SHBJ01000020">
    <property type="protein sequence ID" value="RZO28066.1"/>
    <property type="molecule type" value="Genomic_DNA"/>
</dbReference>
<dbReference type="NCBIfam" id="TIGR00077">
    <property type="entry name" value="lspA"/>
    <property type="match status" value="1"/>
</dbReference>
<comment type="catalytic activity">
    <reaction evidence="9 10">
        <text>Release of signal peptides from bacterial membrane prolipoproteins. Hydrolyzes -Xaa-Yaa-Zaa-|-(S,diacylglyceryl)Cys-, in which Xaa is hydrophobic (preferably Leu), and Yaa (Ala or Ser) and Zaa (Gly or Ala) have small, neutral side chains.</text>
        <dbReference type="EC" id="3.4.23.36"/>
    </reaction>
</comment>
<evidence type="ECO:0000256" key="11">
    <source>
        <dbReference type="RuleBase" id="RU004181"/>
    </source>
</evidence>
<organism evidence="12 13">
    <name type="scientific">SAR86 cluster bacterium</name>
    <dbReference type="NCBI Taxonomy" id="2030880"/>
    <lineage>
        <taxon>Bacteria</taxon>
        <taxon>Pseudomonadati</taxon>
        <taxon>Pseudomonadota</taxon>
        <taxon>Gammaproteobacteria</taxon>
        <taxon>SAR86 cluster</taxon>
    </lineage>
</organism>
<sequence>MKKVNKEVLSKIYLPIFILLLVFIDYYSKSLALLNLSYGQLNETFMPFIDFLLIYNSGIAFGMLDGKSIYVSYLLLILTISISTYLVWLIYNEQNPKKKIALTLITGGALGNILDRFNDGEVTDFIHLEILEFSLFVFNFADLFITIGAILIIYFEIIYKPKNE</sequence>
<feature type="transmembrane region" description="Helical" evidence="9">
    <location>
        <begin position="71"/>
        <end position="91"/>
    </location>
</feature>
<reference evidence="12 13" key="1">
    <citation type="submission" date="2019-02" db="EMBL/GenBank/DDBJ databases">
        <title>Prokaryotic population dynamics and viral predation in marine succession experiment using metagenomics: the confinement effect.</title>
        <authorList>
            <person name="Haro-Moreno J.M."/>
            <person name="Rodriguez-Valera F."/>
            <person name="Lopez-Perez M."/>
        </authorList>
    </citation>
    <scope>NUCLEOTIDE SEQUENCE [LARGE SCALE GENOMIC DNA]</scope>
    <source>
        <strain evidence="12">MED-G164</strain>
    </source>
</reference>
<dbReference type="PRINTS" id="PR00781">
    <property type="entry name" value="LIPOSIGPTASE"/>
</dbReference>
<evidence type="ECO:0000256" key="4">
    <source>
        <dbReference type="ARBA" id="ARBA00022692"/>
    </source>
</evidence>
<dbReference type="UniPathway" id="UPA00665"/>
<keyword evidence="7 9" id="KW-1133">Transmembrane helix</keyword>
<evidence type="ECO:0000256" key="7">
    <source>
        <dbReference type="ARBA" id="ARBA00022989"/>
    </source>
</evidence>
<keyword evidence="8 9" id="KW-0472">Membrane</keyword>
<evidence type="ECO:0000256" key="8">
    <source>
        <dbReference type="ARBA" id="ARBA00023136"/>
    </source>
</evidence>
<gene>
    <name evidence="9 12" type="primary">lspA</name>
    <name evidence="12" type="ORF">EVA97_03275</name>
</gene>
<dbReference type="GO" id="GO:0006508">
    <property type="term" value="P:proteolysis"/>
    <property type="evidence" value="ECO:0007669"/>
    <property type="project" value="UniProtKB-KW"/>
</dbReference>
<comment type="similarity">
    <text evidence="1 9 11">Belongs to the peptidase A8 family.</text>
</comment>
<evidence type="ECO:0000256" key="10">
    <source>
        <dbReference type="RuleBase" id="RU000594"/>
    </source>
</evidence>
<dbReference type="PANTHER" id="PTHR33695">
    <property type="entry name" value="LIPOPROTEIN SIGNAL PEPTIDASE"/>
    <property type="match status" value="1"/>
</dbReference>
<dbReference type="Pfam" id="PF01252">
    <property type="entry name" value="Peptidase_A8"/>
    <property type="match status" value="1"/>
</dbReference>
<dbReference type="InterPro" id="IPR001872">
    <property type="entry name" value="Peptidase_A8"/>
</dbReference>
<evidence type="ECO:0000256" key="2">
    <source>
        <dbReference type="ARBA" id="ARBA00022475"/>
    </source>
</evidence>
<feature type="active site" evidence="9">
    <location>
        <position position="124"/>
    </location>
</feature>
<keyword evidence="6 9" id="KW-0378">Hydrolase</keyword>
<dbReference type="Proteomes" id="UP000315283">
    <property type="component" value="Unassembled WGS sequence"/>
</dbReference>
<evidence type="ECO:0000256" key="1">
    <source>
        <dbReference type="ARBA" id="ARBA00006139"/>
    </source>
</evidence>
<dbReference type="GO" id="GO:0005886">
    <property type="term" value="C:plasma membrane"/>
    <property type="evidence" value="ECO:0007669"/>
    <property type="project" value="UniProtKB-SubCell"/>
</dbReference>
<evidence type="ECO:0000256" key="5">
    <source>
        <dbReference type="ARBA" id="ARBA00022750"/>
    </source>
</evidence>
<feature type="transmembrane region" description="Helical" evidence="9">
    <location>
        <begin position="133"/>
        <end position="155"/>
    </location>
</feature>
<feature type="transmembrane region" description="Helical" evidence="9">
    <location>
        <begin position="12"/>
        <end position="28"/>
    </location>
</feature>
<comment type="function">
    <text evidence="9 10">This protein specifically catalyzes the removal of signal peptides from prolipoproteins.</text>
</comment>
<keyword evidence="3 9" id="KW-0645">Protease</keyword>
<dbReference type="PANTHER" id="PTHR33695:SF1">
    <property type="entry name" value="LIPOPROTEIN SIGNAL PEPTIDASE"/>
    <property type="match status" value="1"/>
</dbReference>
<keyword evidence="4 9" id="KW-0812">Transmembrane</keyword>
<keyword evidence="5 9" id="KW-0064">Aspartyl protease</keyword>
<evidence type="ECO:0000313" key="12">
    <source>
        <dbReference type="EMBL" id="RZO28066.1"/>
    </source>
</evidence>
<dbReference type="PROSITE" id="PS00855">
    <property type="entry name" value="SPASE_II"/>
    <property type="match status" value="1"/>
</dbReference>
<proteinExistence type="inferred from homology"/>